<evidence type="ECO:0008006" key="4">
    <source>
        <dbReference type="Google" id="ProtNLM"/>
    </source>
</evidence>
<dbReference type="AlphaFoldDB" id="A0A1J4RN94"/>
<sequence length="93" mass="10761">MLNDNIYSIRETREQLSRLVELAYLTGGQFLVTKFGQPRAAIVPVPKDWLIKPKSILDFEGFLGKGGETGTELVNRIRRNKREKAYVVRLRKR</sequence>
<dbReference type="Proteomes" id="UP000183144">
    <property type="component" value="Unassembled WGS sequence"/>
</dbReference>
<dbReference type="EMBL" id="MNUI01000075">
    <property type="protein sequence ID" value="OIN88335.1"/>
    <property type="molecule type" value="Genomic_DNA"/>
</dbReference>
<dbReference type="SUPFAM" id="SSF143120">
    <property type="entry name" value="YefM-like"/>
    <property type="match status" value="1"/>
</dbReference>
<gene>
    <name evidence="2" type="ORF">AUJ59_04115</name>
</gene>
<dbReference type="Gene3D" id="3.40.1620.10">
    <property type="entry name" value="YefM-like domain"/>
    <property type="match status" value="1"/>
</dbReference>
<dbReference type="STRING" id="1805034.AUJ59_04115"/>
<accession>A0A1J4RN94</accession>
<evidence type="ECO:0000313" key="2">
    <source>
        <dbReference type="EMBL" id="OIN88335.1"/>
    </source>
</evidence>
<evidence type="ECO:0000313" key="3">
    <source>
        <dbReference type="Proteomes" id="UP000183144"/>
    </source>
</evidence>
<evidence type="ECO:0000256" key="1">
    <source>
        <dbReference type="ARBA" id="ARBA00009981"/>
    </source>
</evidence>
<proteinExistence type="inferred from homology"/>
<comment type="caution">
    <text evidence="2">The sequence shown here is derived from an EMBL/GenBank/DDBJ whole genome shotgun (WGS) entry which is preliminary data.</text>
</comment>
<comment type="similarity">
    <text evidence="1">Belongs to the phD/YefM antitoxin family.</text>
</comment>
<dbReference type="InterPro" id="IPR036165">
    <property type="entry name" value="YefM-like_sf"/>
</dbReference>
<protein>
    <recommendedName>
        <fullName evidence="4">Antitoxin</fullName>
    </recommendedName>
</protein>
<reference evidence="2 3" key="1">
    <citation type="journal article" date="2016" name="Environ. Microbiol.">
        <title>Genomic resolution of a cold subsurface aquifer community provides metabolic insights for novel microbes adapted to high CO concentrations.</title>
        <authorList>
            <person name="Probst A.J."/>
            <person name="Castelle C.J."/>
            <person name="Singh A."/>
            <person name="Brown C.T."/>
            <person name="Anantharaman K."/>
            <person name="Sharon I."/>
            <person name="Hug L.A."/>
            <person name="Burstein D."/>
            <person name="Emerson J.B."/>
            <person name="Thomas B.C."/>
            <person name="Banfield J.F."/>
        </authorList>
    </citation>
    <scope>NUCLEOTIDE SEQUENCE [LARGE SCALE GENOMIC DNA]</scope>
    <source>
        <strain evidence="2">CG1_02_47_37</strain>
    </source>
</reference>
<organism evidence="2 3">
    <name type="scientific">Candidatus Beckwithbacteria bacterium CG1_02_47_37</name>
    <dbReference type="NCBI Taxonomy" id="1805034"/>
    <lineage>
        <taxon>Bacteria</taxon>
        <taxon>Candidatus Beckwithiibacteriota</taxon>
    </lineage>
</organism>
<name>A0A1J4RN94_9BACT</name>